<evidence type="ECO:0000313" key="1">
    <source>
        <dbReference type="EMBL" id="NOJ22191.1"/>
    </source>
</evidence>
<dbReference type="RefSeq" id="WP_171352104.1">
    <property type="nucleotide sequence ID" value="NZ_CP120720.1"/>
</dbReference>
<organism evidence="1 2">
    <name type="scientific">Vibrio coralliilyticus</name>
    <dbReference type="NCBI Taxonomy" id="190893"/>
    <lineage>
        <taxon>Bacteria</taxon>
        <taxon>Pseudomonadati</taxon>
        <taxon>Pseudomonadota</taxon>
        <taxon>Gammaproteobacteria</taxon>
        <taxon>Vibrionales</taxon>
        <taxon>Vibrionaceae</taxon>
        <taxon>Vibrio</taxon>
    </lineage>
</organism>
<sequence>MTIPVYSDPCHMPCPDLPHHSLTKEDKERGLEKLQQVRAQVREGMLSSLRKEYEQAESSYQRALINQRAKRIKRNWS</sequence>
<accession>A0AAP6ZKT9</accession>
<dbReference type="EMBL" id="VTXP01000003">
    <property type="protein sequence ID" value="NOJ22191.1"/>
    <property type="molecule type" value="Genomic_DNA"/>
</dbReference>
<comment type="caution">
    <text evidence="1">The sequence shown here is derived from an EMBL/GenBank/DDBJ whole genome shotgun (WGS) entry which is preliminary data.</text>
</comment>
<evidence type="ECO:0000313" key="2">
    <source>
        <dbReference type="Proteomes" id="UP000576645"/>
    </source>
</evidence>
<dbReference type="GeneID" id="93944654"/>
<dbReference type="Proteomes" id="UP000576645">
    <property type="component" value="Unassembled WGS sequence"/>
</dbReference>
<gene>
    <name evidence="1" type="ORF">F0238_05525</name>
</gene>
<dbReference type="AlphaFoldDB" id="A0AAP6ZKT9"/>
<proteinExistence type="predicted"/>
<reference evidence="1 2" key="1">
    <citation type="submission" date="2019-09" db="EMBL/GenBank/DDBJ databases">
        <title>Draft genome sequencing and comparative genomics of hatchery-associated Vibrios.</title>
        <authorList>
            <person name="Kehlet-Delgado H."/>
            <person name="Mueller R.S."/>
        </authorList>
    </citation>
    <scope>NUCLEOTIDE SEQUENCE [LARGE SCALE GENOMIC DNA]</scope>
    <source>
        <strain evidence="1 2">09-121-3</strain>
    </source>
</reference>
<name>A0AAP6ZKT9_9VIBR</name>
<protein>
    <submittedName>
        <fullName evidence="1">Uncharacterized protein</fullName>
    </submittedName>
</protein>